<comment type="caution">
    <text evidence="1">The sequence shown here is derived from an EMBL/GenBank/DDBJ whole genome shotgun (WGS) entry which is preliminary data.</text>
</comment>
<evidence type="ECO:0000313" key="1">
    <source>
        <dbReference type="EMBL" id="KKL79935.1"/>
    </source>
</evidence>
<gene>
    <name evidence="1" type="ORF">LCGC14_2009850</name>
</gene>
<protein>
    <submittedName>
        <fullName evidence="1">Uncharacterized protein</fullName>
    </submittedName>
</protein>
<dbReference type="EMBL" id="LAZR01023020">
    <property type="protein sequence ID" value="KKL79935.1"/>
    <property type="molecule type" value="Genomic_DNA"/>
</dbReference>
<reference evidence="1" key="1">
    <citation type="journal article" date="2015" name="Nature">
        <title>Complex archaea that bridge the gap between prokaryotes and eukaryotes.</title>
        <authorList>
            <person name="Spang A."/>
            <person name="Saw J.H."/>
            <person name="Jorgensen S.L."/>
            <person name="Zaremba-Niedzwiedzka K."/>
            <person name="Martijn J."/>
            <person name="Lind A.E."/>
            <person name="van Eijk R."/>
            <person name="Schleper C."/>
            <person name="Guy L."/>
            <person name="Ettema T.J."/>
        </authorList>
    </citation>
    <scope>NUCLEOTIDE SEQUENCE</scope>
</reference>
<organism evidence="1">
    <name type="scientific">marine sediment metagenome</name>
    <dbReference type="NCBI Taxonomy" id="412755"/>
    <lineage>
        <taxon>unclassified sequences</taxon>
        <taxon>metagenomes</taxon>
        <taxon>ecological metagenomes</taxon>
    </lineage>
</organism>
<accession>A0A0F9HE18</accession>
<name>A0A0F9HE18_9ZZZZ</name>
<dbReference type="AlphaFoldDB" id="A0A0F9HE18"/>
<proteinExistence type="predicted"/>
<sequence length="211" mass="26051">MSELNTKQLMNRKSKKMNEKKKCIVCKKFIEMKYLSIHDYNGKKLTARYRCTRCNYFRIRKQYYGFKKRQEFEEWYMKQWYYQLGHDPLGIPLPNPNPCPEWDGAANVDHNHITGELRGLTSNFFNTSIKMFEYKSQKERQEIFDIMCQWLDHTWKSNKEMHEKYLQQQKRQKEIKKWVKAKKEYEKTKIKTKIEKNPSQIVHWLKRKFKK</sequence>